<sequence length="91" mass="11274">MKLVEYGRYNCFPTKLFGLYQYEKRLGERGWFWGRHCDLTRECEKDINEYFIKFQEDMTEDERKSAISFIKTAWRLEQKIKEIECEIWNLT</sequence>
<gene>
    <name evidence="1" type="ORF">UFOVP1361_30</name>
</gene>
<name>A0A6J5S4Q2_9CAUD</name>
<dbReference type="EMBL" id="LR797308">
    <property type="protein sequence ID" value="CAB4202032.1"/>
    <property type="molecule type" value="Genomic_DNA"/>
</dbReference>
<accession>A0A6J5S4Q2</accession>
<reference evidence="1" key="1">
    <citation type="submission" date="2020-05" db="EMBL/GenBank/DDBJ databases">
        <authorList>
            <person name="Chiriac C."/>
            <person name="Salcher M."/>
            <person name="Ghai R."/>
            <person name="Kavagutti S V."/>
        </authorList>
    </citation>
    <scope>NUCLEOTIDE SEQUENCE</scope>
</reference>
<proteinExistence type="predicted"/>
<organism evidence="1">
    <name type="scientific">uncultured Caudovirales phage</name>
    <dbReference type="NCBI Taxonomy" id="2100421"/>
    <lineage>
        <taxon>Viruses</taxon>
        <taxon>Duplodnaviria</taxon>
        <taxon>Heunggongvirae</taxon>
        <taxon>Uroviricota</taxon>
        <taxon>Caudoviricetes</taxon>
        <taxon>Peduoviridae</taxon>
        <taxon>Maltschvirus</taxon>
        <taxon>Maltschvirus maltsch</taxon>
    </lineage>
</organism>
<evidence type="ECO:0000313" key="1">
    <source>
        <dbReference type="EMBL" id="CAB4202032.1"/>
    </source>
</evidence>
<protein>
    <submittedName>
        <fullName evidence="1">Uncharacterized protein</fullName>
    </submittedName>
</protein>